<dbReference type="AlphaFoldDB" id="A0A2C5ZU60"/>
<sequence>MNRLALLPCWRTTANFVLCQATPSATANVKFACLGSARILLVLLHPSRQAQIRLQEANCLIVVRQPTIDNPNTASVTTAPPPLVFSRTGHRLQLQPPPVFAPSPSIKVLERSGDGDAEEGGGINSRQLDAIHHESSLHTLTPLLFIGTLTLER</sequence>
<comment type="caution">
    <text evidence="1">The sequence shown here is derived from an EMBL/GenBank/DDBJ whole genome shotgun (WGS) entry which is preliminary data.</text>
</comment>
<proteinExistence type="predicted"/>
<evidence type="ECO:0000313" key="2">
    <source>
        <dbReference type="Proteomes" id="UP000224854"/>
    </source>
</evidence>
<dbReference type="EMBL" id="NJEU01000033">
    <property type="protein sequence ID" value="PHH82974.1"/>
    <property type="molecule type" value="Genomic_DNA"/>
</dbReference>
<dbReference type="Proteomes" id="UP000224854">
    <property type="component" value="Unassembled WGS sequence"/>
</dbReference>
<reference evidence="1 2" key="1">
    <citation type="submission" date="2017-06" db="EMBL/GenBank/DDBJ databases">
        <title>Ant-infecting Ophiocordyceps genomes reveal a high diversity of potential behavioral manipulation genes and a possible major role for enterotoxins.</title>
        <authorList>
            <person name="De Bekker C."/>
            <person name="Evans H.C."/>
            <person name="Brachmann A."/>
            <person name="Hughes D.P."/>
        </authorList>
    </citation>
    <scope>NUCLEOTIDE SEQUENCE [LARGE SCALE GENOMIC DNA]</scope>
    <source>
        <strain evidence="1 2">1348a</strain>
    </source>
</reference>
<gene>
    <name evidence="1" type="ORF">CDD82_4088</name>
</gene>
<protein>
    <submittedName>
        <fullName evidence="1">Uncharacterized protein</fullName>
    </submittedName>
</protein>
<keyword evidence="2" id="KW-1185">Reference proteome</keyword>
<evidence type="ECO:0000313" key="1">
    <source>
        <dbReference type="EMBL" id="PHH82974.1"/>
    </source>
</evidence>
<name>A0A2C5ZU60_9HYPO</name>
<accession>A0A2C5ZU60</accession>
<organism evidence="1 2">
    <name type="scientific">Ophiocordyceps australis</name>
    <dbReference type="NCBI Taxonomy" id="1399860"/>
    <lineage>
        <taxon>Eukaryota</taxon>
        <taxon>Fungi</taxon>
        <taxon>Dikarya</taxon>
        <taxon>Ascomycota</taxon>
        <taxon>Pezizomycotina</taxon>
        <taxon>Sordariomycetes</taxon>
        <taxon>Hypocreomycetidae</taxon>
        <taxon>Hypocreales</taxon>
        <taxon>Ophiocordycipitaceae</taxon>
        <taxon>Ophiocordyceps</taxon>
    </lineage>
</organism>